<protein>
    <recommendedName>
        <fullName evidence="3">DUF1795 domain-containing protein</fullName>
    </recommendedName>
</protein>
<proteinExistence type="predicted"/>
<name>A0ABV6YIZ6_UNCEI</name>
<dbReference type="PROSITE" id="PS51257">
    <property type="entry name" value="PROKAR_LIPOPROTEIN"/>
    <property type="match status" value="1"/>
</dbReference>
<gene>
    <name evidence="1" type="ORF">ACFL6M_01020</name>
</gene>
<comment type="caution">
    <text evidence="1">The sequence shown here is derived from an EMBL/GenBank/DDBJ whole genome shotgun (WGS) entry which is preliminary data.</text>
</comment>
<dbReference type="EMBL" id="JBHPKH010000005">
    <property type="protein sequence ID" value="MFC1572154.1"/>
    <property type="molecule type" value="Genomic_DNA"/>
</dbReference>
<evidence type="ECO:0008006" key="3">
    <source>
        <dbReference type="Google" id="ProtNLM"/>
    </source>
</evidence>
<evidence type="ECO:0000313" key="2">
    <source>
        <dbReference type="Proteomes" id="UP001593833"/>
    </source>
</evidence>
<keyword evidence="2" id="KW-1185">Reference proteome</keyword>
<reference evidence="1 2" key="1">
    <citation type="submission" date="2024-09" db="EMBL/GenBank/DDBJ databases">
        <authorList>
            <person name="D'Angelo T."/>
        </authorList>
    </citation>
    <scope>NUCLEOTIDE SEQUENCE [LARGE SCALE GENOMIC DNA]</scope>
    <source>
        <strain evidence="1">SAG AM-320-E07</strain>
    </source>
</reference>
<evidence type="ECO:0000313" key="1">
    <source>
        <dbReference type="EMBL" id="MFC1572154.1"/>
    </source>
</evidence>
<organism evidence="1 2">
    <name type="scientific">Eiseniibacteriota bacterium</name>
    <dbReference type="NCBI Taxonomy" id="2212470"/>
    <lineage>
        <taxon>Bacteria</taxon>
        <taxon>Candidatus Eiseniibacteriota</taxon>
    </lineage>
</organism>
<sequence>MIGPRPRQIGIAWIVIVGLMWSFGCERSQTSPQTEIQVGVHRIAVVPPAGWLHADHGREHHYQRGRAKISLVDLGAVDRDGFLEEVVAARGLLRRGQNEDAVARLFRLRIDRQTFTNPEDYQAYVTLWKEARLSGTSFDSVRLERVYDDLILLLEALPKSDVADHVMTALEEFGYDELRDIASRKPLRFTGRPAIQVDTWHRLNHEFRKRYLLVLNEGHLLVVHTAYGPFEECEEAFDRIVRSLTFGPVPAT</sequence>
<accession>A0ABV6YIZ6</accession>
<dbReference type="Proteomes" id="UP001593833">
    <property type="component" value="Unassembled WGS sequence"/>
</dbReference>